<reference evidence="9" key="1">
    <citation type="submission" date="2020-06" db="EMBL/GenBank/DDBJ databases">
        <authorList>
            <person name="Dong N."/>
        </authorList>
    </citation>
    <scope>NUCLEOTIDE SEQUENCE</scope>
    <source>
        <strain evidence="9">DF49-4</strain>
    </source>
</reference>
<evidence type="ECO:0000256" key="8">
    <source>
        <dbReference type="SAM" id="Phobius"/>
    </source>
</evidence>
<keyword evidence="7" id="KW-0653">Protein transport</keyword>
<dbReference type="PANTHER" id="PTHR30558:SF7">
    <property type="entry name" value="TOL-PAL SYSTEM PROTEIN TOLR"/>
    <property type="match status" value="1"/>
</dbReference>
<evidence type="ECO:0000256" key="4">
    <source>
        <dbReference type="ARBA" id="ARBA00022692"/>
    </source>
</evidence>
<comment type="similarity">
    <text evidence="2 7">Belongs to the ExbD/TolR family.</text>
</comment>
<feature type="transmembrane region" description="Helical" evidence="8">
    <location>
        <begin position="16"/>
        <end position="37"/>
    </location>
</feature>
<protein>
    <submittedName>
        <fullName evidence="9">Biopolymer transporter ExbD</fullName>
    </submittedName>
</protein>
<dbReference type="Pfam" id="PF02472">
    <property type="entry name" value="ExbD"/>
    <property type="match status" value="1"/>
</dbReference>
<evidence type="ECO:0000313" key="9">
    <source>
        <dbReference type="EMBL" id="MDM1720209.1"/>
    </source>
</evidence>
<dbReference type="RefSeq" id="WP_286430062.1">
    <property type="nucleotide sequence ID" value="NZ_JACANG010000126.1"/>
</dbReference>
<dbReference type="GO" id="GO:0015031">
    <property type="term" value="P:protein transport"/>
    <property type="evidence" value="ECO:0007669"/>
    <property type="project" value="UniProtKB-KW"/>
</dbReference>
<evidence type="ECO:0000256" key="7">
    <source>
        <dbReference type="RuleBase" id="RU003879"/>
    </source>
</evidence>
<dbReference type="PANTHER" id="PTHR30558">
    <property type="entry name" value="EXBD MEMBRANE COMPONENT OF PMF-DRIVEN MACROMOLECULE IMPORT SYSTEM"/>
    <property type="match status" value="1"/>
</dbReference>
<dbReference type="AlphaFoldDB" id="A0AB35M495"/>
<organism evidence="9 10">
    <name type="scientific">Acinetobacter towneri</name>
    <dbReference type="NCBI Taxonomy" id="202956"/>
    <lineage>
        <taxon>Bacteria</taxon>
        <taxon>Pseudomonadati</taxon>
        <taxon>Pseudomonadota</taxon>
        <taxon>Gammaproteobacteria</taxon>
        <taxon>Moraxellales</taxon>
        <taxon>Moraxellaceae</taxon>
        <taxon>Acinetobacter</taxon>
    </lineage>
</organism>
<evidence type="ECO:0000256" key="6">
    <source>
        <dbReference type="ARBA" id="ARBA00023136"/>
    </source>
</evidence>
<dbReference type="EMBL" id="JACANG010000126">
    <property type="protein sequence ID" value="MDM1720209.1"/>
    <property type="molecule type" value="Genomic_DNA"/>
</dbReference>
<dbReference type="GO" id="GO:0022857">
    <property type="term" value="F:transmembrane transporter activity"/>
    <property type="evidence" value="ECO:0007669"/>
    <property type="project" value="InterPro"/>
</dbReference>
<comment type="caution">
    <text evidence="9">The sequence shown here is derived from an EMBL/GenBank/DDBJ whole genome shotgun (WGS) entry which is preliminary data.</text>
</comment>
<sequence length="48" mass="5438">MARIRNRRKPVAEMNVVPYIDVMLVLLVIFMVTAPMLNQGVKVDLPQG</sequence>
<dbReference type="InterPro" id="IPR003400">
    <property type="entry name" value="ExbD"/>
</dbReference>
<evidence type="ECO:0000256" key="2">
    <source>
        <dbReference type="ARBA" id="ARBA00005811"/>
    </source>
</evidence>
<proteinExistence type="inferred from homology"/>
<name>A0AB35M495_9GAMM</name>
<feature type="non-terminal residue" evidence="9">
    <location>
        <position position="48"/>
    </location>
</feature>
<comment type="subcellular location">
    <subcellularLocation>
        <location evidence="1">Cell membrane</location>
        <topology evidence="1">Single-pass membrane protein</topology>
    </subcellularLocation>
    <subcellularLocation>
        <location evidence="7">Cell membrane</location>
        <topology evidence="7">Single-pass type II membrane protein</topology>
    </subcellularLocation>
</comment>
<accession>A0AB35M495</accession>
<gene>
    <name evidence="9" type="ORF">HX110_14155</name>
</gene>
<keyword evidence="3" id="KW-1003">Cell membrane</keyword>
<evidence type="ECO:0000256" key="1">
    <source>
        <dbReference type="ARBA" id="ARBA00004162"/>
    </source>
</evidence>
<reference evidence="9" key="2">
    <citation type="journal article" date="2022" name="Sci. Total Environ.">
        <title>Prevalence, transmission, and molecular epidemiology of tet(X)-positive bacteria among humans, animals, and environmental niches in China: An epidemiological, and genomic-based study.</title>
        <authorList>
            <person name="Dong N."/>
            <person name="Zeng Y."/>
            <person name="Cai C."/>
            <person name="Sun C."/>
            <person name="Lu J."/>
            <person name="Liu C."/>
            <person name="Zhou H."/>
            <person name="Sun Q."/>
            <person name="Shu L."/>
            <person name="Wang H."/>
            <person name="Wang Y."/>
            <person name="Wang S."/>
            <person name="Wu C."/>
            <person name="Chan E.W."/>
            <person name="Chen G."/>
            <person name="Shen Z."/>
            <person name="Chen S."/>
            <person name="Zhang R."/>
        </authorList>
    </citation>
    <scope>NUCLEOTIDE SEQUENCE</scope>
    <source>
        <strain evidence="9">DF49-4</strain>
    </source>
</reference>
<evidence type="ECO:0000313" key="10">
    <source>
        <dbReference type="Proteomes" id="UP001174419"/>
    </source>
</evidence>
<keyword evidence="4 7" id="KW-0812">Transmembrane</keyword>
<keyword evidence="5 8" id="KW-1133">Transmembrane helix</keyword>
<dbReference type="GO" id="GO:0005886">
    <property type="term" value="C:plasma membrane"/>
    <property type="evidence" value="ECO:0007669"/>
    <property type="project" value="UniProtKB-SubCell"/>
</dbReference>
<dbReference type="Proteomes" id="UP001174419">
    <property type="component" value="Unassembled WGS sequence"/>
</dbReference>
<evidence type="ECO:0000256" key="5">
    <source>
        <dbReference type="ARBA" id="ARBA00022989"/>
    </source>
</evidence>
<evidence type="ECO:0000256" key="3">
    <source>
        <dbReference type="ARBA" id="ARBA00022475"/>
    </source>
</evidence>
<keyword evidence="7" id="KW-0813">Transport</keyword>
<keyword evidence="6 8" id="KW-0472">Membrane</keyword>